<organism evidence="2 3">
    <name type="scientific">Micromonospora vulcania</name>
    <dbReference type="NCBI Taxonomy" id="1441873"/>
    <lineage>
        <taxon>Bacteria</taxon>
        <taxon>Bacillati</taxon>
        <taxon>Actinomycetota</taxon>
        <taxon>Actinomycetes</taxon>
        <taxon>Micromonosporales</taxon>
        <taxon>Micromonosporaceae</taxon>
        <taxon>Micromonospora</taxon>
    </lineage>
</organism>
<dbReference type="EMBL" id="JBHSQS010000009">
    <property type="protein sequence ID" value="MFC5925139.1"/>
    <property type="molecule type" value="Genomic_DNA"/>
</dbReference>
<dbReference type="Gene3D" id="3.30.1310.10">
    <property type="entry name" value="Nucleoid-associated protein YbaB-like domain"/>
    <property type="match status" value="1"/>
</dbReference>
<dbReference type="Proteomes" id="UP001596226">
    <property type="component" value="Unassembled WGS sequence"/>
</dbReference>
<dbReference type="Pfam" id="PF02575">
    <property type="entry name" value="YbaB_DNA_bd"/>
    <property type="match status" value="1"/>
</dbReference>
<gene>
    <name evidence="2" type="ORF">ACFQGL_17485</name>
</gene>
<evidence type="ECO:0000256" key="1">
    <source>
        <dbReference type="SAM" id="Coils"/>
    </source>
</evidence>
<dbReference type="SUPFAM" id="SSF82607">
    <property type="entry name" value="YbaB-like"/>
    <property type="match status" value="1"/>
</dbReference>
<name>A0ABW1H671_9ACTN</name>
<evidence type="ECO:0000313" key="2">
    <source>
        <dbReference type="EMBL" id="MFC5925139.1"/>
    </source>
</evidence>
<dbReference type="InterPro" id="IPR036894">
    <property type="entry name" value="YbaB-like_sf"/>
</dbReference>
<accession>A0ABW1H671</accession>
<feature type="coiled-coil region" evidence="1">
    <location>
        <begin position="103"/>
        <end position="130"/>
    </location>
</feature>
<keyword evidence="1" id="KW-0175">Coiled coil</keyword>
<dbReference type="RefSeq" id="WP_377513003.1">
    <property type="nucleotide sequence ID" value="NZ_JBHSQS010000009.1"/>
</dbReference>
<comment type="caution">
    <text evidence="2">The sequence shown here is derived from an EMBL/GenBank/DDBJ whole genome shotgun (WGS) entry which is preliminary data.</text>
</comment>
<sequence>MIDPDLQRRIEGMAEQASRIAGTMQNLTGAGTDDAELVRATCDASGRLVGIELAAGTRRMQTYELQEAILAAAGRAADAARASLADAVAQVTQGADLFGADAVRQANEQVAQYQRLVDAQRDRLEQLRAGLGQP</sequence>
<proteinExistence type="predicted"/>
<keyword evidence="3" id="KW-1185">Reference proteome</keyword>
<reference evidence="3" key="1">
    <citation type="journal article" date="2019" name="Int. J. Syst. Evol. Microbiol.">
        <title>The Global Catalogue of Microorganisms (GCM) 10K type strain sequencing project: providing services to taxonomists for standard genome sequencing and annotation.</title>
        <authorList>
            <consortium name="The Broad Institute Genomics Platform"/>
            <consortium name="The Broad Institute Genome Sequencing Center for Infectious Disease"/>
            <person name="Wu L."/>
            <person name="Ma J."/>
        </authorList>
    </citation>
    <scope>NUCLEOTIDE SEQUENCE [LARGE SCALE GENOMIC DNA]</scope>
    <source>
        <strain evidence="3">CGMCC 4.7144</strain>
    </source>
</reference>
<evidence type="ECO:0000313" key="3">
    <source>
        <dbReference type="Proteomes" id="UP001596226"/>
    </source>
</evidence>
<protein>
    <submittedName>
        <fullName evidence="2">YbaB/EbfC family nucleoid-associated protein</fullName>
    </submittedName>
</protein>
<dbReference type="InterPro" id="IPR004401">
    <property type="entry name" value="YbaB/EbfC"/>
</dbReference>